<dbReference type="AlphaFoldDB" id="A0A0W7YYJ4"/>
<feature type="region of interest" description="Disordered" evidence="1">
    <location>
        <begin position="18"/>
        <end position="59"/>
    </location>
</feature>
<reference evidence="2 3" key="1">
    <citation type="submission" date="2015-12" db="EMBL/GenBank/DDBJ databases">
        <title>Complete genome sequence of a multi-drug resistant strain Acidovorax sp. 12322-1.</title>
        <authorList>
            <person name="Ming D."/>
            <person name="Wang M."/>
            <person name="Hu S."/>
            <person name="Zhou Y."/>
            <person name="Jiang T."/>
        </authorList>
    </citation>
    <scope>NUCLEOTIDE SEQUENCE [LARGE SCALE GENOMIC DNA]</scope>
    <source>
        <strain evidence="2 3">12322-1</strain>
    </source>
</reference>
<evidence type="ECO:0000313" key="3">
    <source>
        <dbReference type="Proteomes" id="UP000053300"/>
    </source>
</evidence>
<protein>
    <recommendedName>
        <fullName evidence="4">Transposase</fullName>
    </recommendedName>
</protein>
<gene>
    <name evidence="2" type="ORF">AS359_01920</name>
</gene>
<dbReference type="Proteomes" id="UP000053300">
    <property type="component" value="Unassembled WGS sequence"/>
</dbReference>
<evidence type="ECO:0000313" key="2">
    <source>
        <dbReference type="EMBL" id="KUF40173.1"/>
    </source>
</evidence>
<comment type="caution">
    <text evidence="2">The sequence shown here is derived from an EMBL/GenBank/DDBJ whole genome shotgun (WGS) entry which is preliminary data.</text>
</comment>
<organism evidence="2 3">
    <name type="scientific">Comamonas kerstersii</name>
    <dbReference type="NCBI Taxonomy" id="225992"/>
    <lineage>
        <taxon>Bacteria</taxon>
        <taxon>Pseudomonadati</taxon>
        <taxon>Pseudomonadota</taxon>
        <taxon>Betaproteobacteria</taxon>
        <taxon>Burkholderiales</taxon>
        <taxon>Comamonadaceae</taxon>
        <taxon>Comamonas</taxon>
    </lineage>
</organism>
<proteinExistence type="predicted"/>
<accession>A0A0W7YYJ4</accession>
<sequence length="111" mass="12610">MKGRYIASESSFARVTGAACPRTKPAQRPSTAAANAKTAEHEHRHSGIQFVTPQQRHTGQDKAILAHRNQVYEQAKQNRPARWSRHTRNWQPIEAVALNPERIESITQKYV</sequence>
<keyword evidence="3" id="KW-1185">Reference proteome</keyword>
<evidence type="ECO:0008006" key="4">
    <source>
        <dbReference type="Google" id="ProtNLM"/>
    </source>
</evidence>
<evidence type="ECO:0000256" key="1">
    <source>
        <dbReference type="SAM" id="MobiDB-lite"/>
    </source>
</evidence>
<name>A0A0W7YYJ4_9BURK</name>
<dbReference type="EMBL" id="LPXH01000032">
    <property type="protein sequence ID" value="KUF40173.1"/>
    <property type="molecule type" value="Genomic_DNA"/>
</dbReference>